<evidence type="ECO:0000256" key="8">
    <source>
        <dbReference type="ARBA" id="ARBA00051542"/>
    </source>
</evidence>
<dbReference type="AlphaFoldDB" id="A0A368V4E5"/>
<dbReference type="InterPro" id="IPR004506">
    <property type="entry name" value="MnmA-like"/>
</dbReference>
<dbReference type="Pfam" id="PF20258">
    <property type="entry name" value="tRNA_Me_trans_C"/>
    <property type="match status" value="1"/>
</dbReference>
<gene>
    <name evidence="9" type="primary">mnmA</name>
    <name evidence="12" type="ORF">DFO77_11165</name>
</gene>
<dbReference type="GO" id="GO:0000049">
    <property type="term" value="F:tRNA binding"/>
    <property type="evidence" value="ECO:0007669"/>
    <property type="project" value="UniProtKB-KW"/>
</dbReference>
<organism evidence="12 13">
    <name type="scientific">Marinilabilia salmonicolor</name>
    <dbReference type="NCBI Taxonomy" id="989"/>
    <lineage>
        <taxon>Bacteria</taxon>
        <taxon>Pseudomonadati</taxon>
        <taxon>Bacteroidota</taxon>
        <taxon>Bacteroidia</taxon>
        <taxon>Marinilabiliales</taxon>
        <taxon>Marinilabiliaceae</taxon>
        <taxon>Marinilabilia</taxon>
    </lineage>
</organism>
<feature type="disulfide bond" description="Alternate" evidence="9">
    <location>
        <begin position="97"/>
        <end position="194"/>
    </location>
</feature>
<evidence type="ECO:0000259" key="10">
    <source>
        <dbReference type="Pfam" id="PF20258"/>
    </source>
</evidence>
<evidence type="ECO:0000256" key="9">
    <source>
        <dbReference type="HAMAP-Rule" id="MF_00144"/>
    </source>
</evidence>
<feature type="site" description="Interaction with tRNA" evidence="9">
    <location>
        <position position="336"/>
    </location>
</feature>
<comment type="catalytic activity">
    <reaction evidence="8 9">
        <text>S-sulfanyl-L-cysteinyl-[protein] + uridine(34) in tRNA + AH2 + ATP = 2-thiouridine(34) in tRNA + L-cysteinyl-[protein] + A + AMP + diphosphate + H(+)</text>
        <dbReference type="Rhea" id="RHEA:47032"/>
        <dbReference type="Rhea" id="RHEA-COMP:10131"/>
        <dbReference type="Rhea" id="RHEA-COMP:11726"/>
        <dbReference type="Rhea" id="RHEA-COMP:11727"/>
        <dbReference type="Rhea" id="RHEA-COMP:11728"/>
        <dbReference type="ChEBI" id="CHEBI:13193"/>
        <dbReference type="ChEBI" id="CHEBI:15378"/>
        <dbReference type="ChEBI" id="CHEBI:17499"/>
        <dbReference type="ChEBI" id="CHEBI:29950"/>
        <dbReference type="ChEBI" id="CHEBI:30616"/>
        <dbReference type="ChEBI" id="CHEBI:33019"/>
        <dbReference type="ChEBI" id="CHEBI:61963"/>
        <dbReference type="ChEBI" id="CHEBI:65315"/>
        <dbReference type="ChEBI" id="CHEBI:87170"/>
        <dbReference type="ChEBI" id="CHEBI:456215"/>
        <dbReference type="EC" id="2.8.1.13"/>
    </reaction>
</comment>
<comment type="similarity">
    <text evidence="9">Belongs to the MnmA/TRMU family.</text>
</comment>
<keyword evidence="3 9" id="KW-0819">tRNA processing</keyword>
<dbReference type="RefSeq" id="WP_114437046.1">
    <property type="nucleotide sequence ID" value="NZ_QPIZ01000011.1"/>
</dbReference>
<dbReference type="EMBL" id="QPIZ01000011">
    <property type="protein sequence ID" value="RCW34564.1"/>
    <property type="molecule type" value="Genomic_DNA"/>
</dbReference>
<comment type="caution">
    <text evidence="12">The sequence shown here is derived from an EMBL/GenBank/DDBJ whole genome shotgun (WGS) entry which is preliminary data.</text>
</comment>
<evidence type="ECO:0000256" key="2">
    <source>
        <dbReference type="ARBA" id="ARBA00022679"/>
    </source>
</evidence>
<keyword evidence="6 9" id="KW-0694">RNA-binding</keyword>
<evidence type="ECO:0000256" key="6">
    <source>
        <dbReference type="ARBA" id="ARBA00022884"/>
    </source>
</evidence>
<dbReference type="GO" id="GO:0103016">
    <property type="term" value="F:tRNA-uridine 2-sulfurtransferase activity"/>
    <property type="evidence" value="ECO:0007669"/>
    <property type="project" value="UniProtKB-EC"/>
</dbReference>
<keyword evidence="2 9" id="KW-0808">Transferase</keyword>
<feature type="domain" description="tRNA-specific 2-thiouridylase MnmA-like C-terminal" evidence="10">
    <location>
        <begin position="277"/>
        <end position="352"/>
    </location>
</feature>
<dbReference type="Pfam" id="PF03054">
    <property type="entry name" value="tRNA_Me_trans"/>
    <property type="match status" value="1"/>
</dbReference>
<feature type="binding site" evidence="9">
    <location>
        <begin position="10"/>
        <end position="17"/>
    </location>
    <ligand>
        <name>ATP</name>
        <dbReference type="ChEBI" id="CHEBI:30616"/>
    </ligand>
</feature>
<evidence type="ECO:0000256" key="7">
    <source>
        <dbReference type="ARBA" id="ARBA00023157"/>
    </source>
</evidence>
<dbReference type="Pfam" id="PF20259">
    <property type="entry name" value="tRNA_Me_trans_M"/>
    <property type="match status" value="1"/>
</dbReference>
<feature type="domain" description="tRNA-specific 2-thiouridylase MnmA-like central" evidence="11">
    <location>
        <begin position="212"/>
        <end position="269"/>
    </location>
</feature>
<evidence type="ECO:0000259" key="11">
    <source>
        <dbReference type="Pfam" id="PF20259"/>
    </source>
</evidence>
<dbReference type="CDD" id="cd01998">
    <property type="entry name" value="MnmA_TRMU-like"/>
    <property type="match status" value="1"/>
</dbReference>
<proteinExistence type="inferred from homology"/>
<feature type="region of interest" description="Interaction with tRNA" evidence="9">
    <location>
        <begin position="143"/>
        <end position="145"/>
    </location>
</feature>
<keyword evidence="1 9" id="KW-0820">tRNA-binding</keyword>
<evidence type="ECO:0000256" key="4">
    <source>
        <dbReference type="ARBA" id="ARBA00022741"/>
    </source>
</evidence>
<accession>A0A368V4E5</accession>
<keyword evidence="7 9" id="KW-1015">Disulfide bond</keyword>
<dbReference type="GO" id="GO:0005524">
    <property type="term" value="F:ATP binding"/>
    <property type="evidence" value="ECO:0007669"/>
    <property type="project" value="UniProtKB-KW"/>
</dbReference>
<dbReference type="HAMAP" id="MF_00144">
    <property type="entry name" value="tRNA_thiouridyl_MnmA"/>
    <property type="match status" value="1"/>
</dbReference>
<dbReference type="PANTHER" id="PTHR11933">
    <property type="entry name" value="TRNA 5-METHYLAMINOMETHYL-2-THIOURIDYLATE -METHYLTRANSFERASE"/>
    <property type="match status" value="1"/>
</dbReference>
<reference evidence="12 13" key="1">
    <citation type="submission" date="2018-07" db="EMBL/GenBank/DDBJ databases">
        <title>Freshwater and sediment microbial communities from various areas in North America, analyzing microbe dynamics in response to fracking.</title>
        <authorList>
            <person name="Lamendella R."/>
        </authorList>
    </citation>
    <scope>NUCLEOTIDE SEQUENCE [LARGE SCALE GENOMIC DNA]</scope>
    <source>
        <strain evidence="12 13">160A</strain>
    </source>
</reference>
<comment type="subcellular location">
    <subcellularLocation>
        <location evidence="9">Cytoplasm</location>
    </subcellularLocation>
</comment>
<dbReference type="PANTHER" id="PTHR11933:SF5">
    <property type="entry name" value="MITOCHONDRIAL TRNA-SPECIFIC 2-THIOURIDYLASE 1"/>
    <property type="match status" value="1"/>
</dbReference>
<dbReference type="InterPro" id="IPR023382">
    <property type="entry name" value="MnmA-like_central_sf"/>
</dbReference>
<keyword evidence="5 9" id="KW-0067">ATP-binding</keyword>
<dbReference type="Gene3D" id="2.30.30.280">
    <property type="entry name" value="Adenine nucleotide alpha hydrolases-like domains"/>
    <property type="match status" value="1"/>
</dbReference>
<dbReference type="Gene3D" id="2.40.30.10">
    <property type="entry name" value="Translation factors"/>
    <property type="match status" value="1"/>
</dbReference>
<evidence type="ECO:0000256" key="3">
    <source>
        <dbReference type="ARBA" id="ARBA00022694"/>
    </source>
</evidence>
<feature type="binding site" evidence="9">
    <location>
        <position position="121"/>
    </location>
    <ligand>
        <name>ATP</name>
        <dbReference type="ChEBI" id="CHEBI:30616"/>
    </ligand>
</feature>
<dbReference type="GO" id="GO:0002143">
    <property type="term" value="P:tRNA wobble position uridine thiolation"/>
    <property type="evidence" value="ECO:0007669"/>
    <property type="project" value="TreeGrafter"/>
</dbReference>
<dbReference type="NCBIfam" id="TIGR00420">
    <property type="entry name" value="trmU"/>
    <property type="match status" value="1"/>
</dbReference>
<keyword evidence="9" id="KW-0963">Cytoplasm</keyword>
<comment type="caution">
    <text evidence="9">Lacks conserved residue(s) required for the propagation of feature annotation.</text>
</comment>
<protein>
    <recommendedName>
        <fullName evidence="9">tRNA-specific 2-thiouridylase MnmA</fullName>
        <ecNumber evidence="9">2.8.1.13</ecNumber>
    </recommendedName>
</protein>
<evidence type="ECO:0000313" key="13">
    <source>
        <dbReference type="Proteomes" id="UP000252733"/>
    </source>
</evidence>
<dbReference type="InterPro" id="IPR046885">
    <property type="entry name" value="MnmA-like_C"/>
</dbReference>
<dbReference type="Proteomes" id="UP000252733">
    <property type="component" value="Unassembled WGS sequence"/>
</dbReference>
<feature type="active site" description="Cysteine persulfide intermediate" evidence="9">
    <location>
        <position position="194"/>
    </location>
</feature>
<comment type="function">
    <text evidence="9">Catalyzes the 2-thiolation of uridine at the wobble position (U34) of tRNA, leading to the formation of s(2)U34.</text>
</comment>
<keyword evidence="4 9" id="KW-0547">Nucleotide-binding</keyword>
<dbReference type="Gene3D" id="3.40.50.620">
    <property type="entry name" value="HUPs"/>
    <property type="match status" value="1"/>
</dbReference>
<dbReference type="NCBIfam" id="NF001138">
    <property type="entry name" value="PRK00143.1"/>
    <property type="match status" value="1"/>
</dbReference>
<dbReference type="InterPro" id="IPR014729">
    <property type="entry name" value="Rossmann-like_a/b/a_fold"/>
</dbReference>
<dbReference type="InterPro" id="IPR046884">
    <property type="entry name" value="MnmA-like_central"/>
</dbReference>
<sequence length="354" mass="40121">MQVNNRILLGMSGGLDSTMSALLLKQQGYQVIGLTLKTWHLHPGKYEQELQKAASLAKKLNIEHSILDISRSFHEEVVDYFCREYQTGRTPNPCNRCNPVIKWPWLIKKAEELNCRFVATGHYVQKVKDNGKWYIKKGADPSKDQSYFLWNLSQEILEKAIFPLGNLTKSEVRQMALDYGLKETARKQESMGVCFLGGTNYRDFLTQKQANNELTIHPGKIVDEEGNLLGAHRGLAFFTIGQKKGLGLPDKKFFVKEMDPETNRIIVSKTASLSTSTLKLTEFNLIPHLEENRKYQVDIRIRGIDKVPSLPGFITLQSDKLLVDFEEEAWGITPGQSIVFYQKNIVIGGGLVIS</sequence>
<dbReference type="EC" id="2.8.1.13" evidence="9"/>
<keyword evidence="13" id="KW-1185">Reference proteome</keyword>
<evidence type="ECO:0000313" key="12">
    <source>
        <dbReference type="EMBL" id="RCW34564.1"/>
    </source>
</evidence>
<evidence type="ECO:0000256" key="1">
    <source>
        <dbReference type="ARBA" id="ARBA00022555"/>
    </source>
</evidence>
<dbReference type="SUPFAM" id="SSF52402">
    <property type="entry name" value="Adenine nucleotide alpha hydrolases-like"/>
    <property type="match status" value="1"/>
</dbReference>
<dbReference type="GO" id="GO:0005737">
    <property type="term" value="C:cytoplasm"/>
    <property type="evidence" value="ECO:0007669"/>
    <property type="project" value="UniProtKB-SubCell"/>
</dbReference>
<feature type="site" description="Interaction with tRNA" evidence="9">
    <location>
        <position position="122"/>
    </location>
</feature>
<evidence type="ECO:0000256" key="5">
    <source>
        <dbReference type="ARBA" id="ARBA00022840"/>
    </source>
</evidence>
<feature type="active site" description="Nucleophile" evidence="9">
    <location>
        <position position="97"/>
    </location>
</feature>
<feature type="binding site" evidence="9">
    <location>
        <position position="36"/>
    </location>
    <ligand>
        <name>ATP</name>
        <dbReference type="ChEBI" id="CHEBI:30616"/>
    </ligand>
</feature>
<name>A0A368V4E5_9BACT</name>